<evidence type="ECO:0000313" key="12">
    <source>
        <dbReference type="Proteomes" id="UP001527925"/>
    </source>
</evidence>
<feature type="compositionally biased region" description="Pro residues" evidence="10">
    <location>
        <begin position="52"/>
        <end position="61"/>
    </location>
</feature>
<evidence type="ECO:0000313" key="11">
    <source>
        <dbReference type="EMBL" id="KAL2912807.1"/>
    </source>
</evidence>
<comment type="caution">
    <text evidence="11">The sequence shown here is derived from an EMBL/GenBank/DDBJ whole genome shotgun (WGS) entry which is preliminary data.</text>
</comment>
<keyword evidence="7" id="KW-1133">Transmembrane helix</keyword>
<evidence type="ECO:0000256" key="4">
    <source>
        <dbReference type="ARBA" id="ARBA00022679"/>
    </source>
</evidence>
<keyword evidence="6" id="KW-0735">Signal-anchor</keyword>
<feature type="compositionally biased region" description="Basic residues" evidence="10">
    <location>
        <begin position="38"/>
        <end position="47"/>
    </location>
</feature>
<dbReference type="PANTHER" id="PTHR31392">
    <property type="entry name" value="ALPHA-1,3-MANNOSYLTRANSFERASE MNN1-RELATED"/>
    <property type="match status" value="1"/>
</dbReference>
<comment type="subcellular location">
    <subcellularLocation>
        <location evidence="1">Membrane</location>
        <topology evidence="1">Single-pass type II membrane protein</topology>
    </subcellularLocation>
</comment>
<keyword evidence="3" id="KW-0328">Glycosyltransferase</keyword>
<name>A0ABR4MZV3_9FUNG</name>
<sequence>MVAARRRRRRALLAAAALAAAALLALLLHPLPPPPAARTRRSTRRSRSSSSPRPPLRPPPAARDFAPAAASWRALGGVARIHAAAAAALNATAPDELLERSDLADALAALERRLFPWFAGPVFASSANALAAARGRGIVITTGNRYALVARHTIMMLRALGSTLPVEVVHCGGDDLGDDNRAMLADLPGVSVLDMLSVVTFTFCESSWSNKPIAALVSSFREVILIDADTLFFQKPERLFDMPEYVATGTLLFRDRTLPFGKFGFWGHDIRMLVEEISGPFVDDLIFKENRIFSKVGSEEIDSGVVVWNKARAMPAILFTCLLNIPPFKASARTRILGDKETFWLAHEATRIPFGVGPGYGSSIGSITKTPENKTCVQGALFHADAQGRPLWFNGGIGARQPAKELNIRKPLYWALDDSAQNIEWDLSRSPFCLVASYNGSDPATGRRIPRIGRLTPDEESLANKMVALWVKLFQL</sequence>
<dbReference type="PANTHER" id="PTHR31392:SF1">
    <property type="entry name" value="ALPHA-1,3-MANNOSYLTRANSFERASE MNN1-RELATED"/>
    <property type="match status" value="1"/>
</dbReference>
<evidence type="ECO:0000256" key="7">
    <source>
        <dbReference type="ARBA" id="ARBA00022989"/>
    </source>
</evidence>
<keyword evidence="4" id="KW-0808">Transferase</keyword>
<evidence type="ECO:0000256" key="3">
    <source>
        <dbReference type="ARBA" id="ARBA00022676"/>
    </source>
</evidence>
<keyword evidence="12" id="KW-1185">Reference proteome</keyword>
<evidence type="ECO:0000256" key="2">
    <source>
        <dbReference type="ARBA" id="ARBA00009105"/>
    </source>
</evidence>
<dbReference type="PROSITE" id="PS51318">
    <property type="entry name" value="TAT"/>
    <property type="match status" value="1"/>
</dbReference>
<accession>A0ABR4MZV3</accession>
<gene>
    <name evidence="11" type="ORF">HK105_207694</name>
</gene>
<organism evidence="11 12">
    <name type="scientific">Polyrhizophydium stewartii</name>
    <dbReference type="NCBI Taxonomy" id="2732419"/>
    <lineage>
        <taxon>Eukaryota</taxon>
        <taxon>Fungi</taxon>
        <taxon>Fungi incertae sedis</taxon>
        <taxon>Chytridiomycota</taxon>
        <taxon>Chytridiomycota incertae sedis</taxon>
        <taxon>Chytridiomycetes</taxon>
        <taxon>Rhizophydiales</taxon>
        <taxon>Rhizophydiales incertae sedis</taxon>
        <taxon>Polyrhizophydium</taxon>
    </lineage>
</organism>
<evidence type="ECO:0000256" key="10">
    <source>
        <dbReference type="SAM" id="MobiDB-lite"/>
    </source>
</evidence>
<dbReference type="SUPFAM" id="SSF53448">
    <property type="entry name" value="Nucleotide-diphospho-sugar transferases"/>
    <property type="match status" value="1"/>
</dbReference>
<dbReference type="InterPro" id="IPR022751">
    <property type="entry name" value="Alpha_mannosyltransferase"/>
</dbReference>
<comment type="similarity">
    <text evidence="2">Belongs to the MNN1/MNT family.</text>
</comment>
<reference evidence="11 12" key="1">
    <citation type="submission" date="2023-09" db="EMBL/GenBank/DDBJ databases">
        <title>Pangenome analysis of Batrachochytrium dendrobatidis and related Chytrids.</title>
        <authorList>
            <person name="Yacoub M.N."/>
            <person name="Stajich J.E."/>
            <person name="James T.Y."/>
        </authorList>
    </citation>
    <scope>NUCLEOTIDE SEQUENCE [LARGE SCALE GENOMIC DNA]</scope>
    <source>
        <strain evidence="11 12">JEL0888</strain>
    </source>
</reference>
<dbReference type="Pfam" id="PF11051">
    <property type="entry name" value="Mannosyl_trans3"/>
    <property type="match status" value="1"/>
</dbReference>
<proteinExistence type="inferred from homology"/>
<keyword evidence="5" id="KW-0812">Transmembrane</keyword>
<dbReference type="InterPro" id="IPR029044">
    <property type="entry name" value="Nucleotide-diphossugar_trans"/>
</dbReference>
<dbReference type="InterPro" id="IPR006311">
    <property type="entry name" value="TAT_signal"/>
</dbReference>
<evidence type="ECO:0000256" key="1">
    <source>
        <dbReference type="ARBA" id="ARBA00004606"/>
    </source>
</evidence>
<keyword evidence="9" id="KW-0325">Glycoprotein</keyword>
<dbReference type="Proteomes" id="UP001527925">
    <property type="component" value="Unassembled WGS sequence"/>
</dbReference>
<dbReference type="EMBL" id="JADGIZ020000057">
    <property type="protein sequence ID" value="KAL2912807.1"/>
    <property type="molecule type" value="Genomic_DNA"/>
</dbReference>
<evidence type="ECO:0000256" key="9">
    <source>
        <dbReference type="ARBA" id="ARBA00023180"/>
    </source>
</evidence>
<evidence type="ECO:0000256" key="6">
    <source>
        <dbReference type="ARBA" id="ARBA00022968"/>
    </source>
</evidence>
<protein>
    <submittedName>
        <fullName evidence="11">Uncharacterized protein</fullName>
    </submittedName>
</protein>
<feature type="region of interest" description="Disordered" evidence="10">
    <location>
        <begin position="34"/>
        <end position="62"/>
    </location>
</feature>
<keyword evidence="8" id="KW-0472">Membrane</keyword>
<evidence type="ECO:0000256" key="5">
    <source>
        <dbReference type="ARBA" id="ARBA00022692"/>
    </source>
</evidence>
<evidence type="ECO:0000256" key="8">
    <source>
        <dbReference type="ARBA" id="ARBA00023136"/>
    </source>
</evidence>